<dbReference type="Pfam" id="PF19028">
    <property type="entry name" value="TSP1_spondin"/>
    <property type="match status" value="1"/>
</dbReference>
<dbReference type="SUPFAM" id="SSF90188">
    <property type="entry name" value="Somatomedin B domain"/>
    <property type="match status" value="1"/>
</dbReference>
<keyword evidence="6" id="KW-1185">Reference proteome</keyword>
<dbReference type="InterPro" id="IPR044004">
    <property type="entry name" value="TSP1_spondin_dom"/>
</dbReference>
<evidence type="ECO:0000313" key="6">
    <source>
        <dbReference type="Proteomes" id="UP000887565"/>
    </source>
</evidence>
<dbReference type="Gene3D" id="2.20.100.10">
    <property type="entry name" value="Thrombospondin type-1 (TSP1) repeat"/>
    <property type="match status" value="1"/>
</dbReference>
<evidence type="ECO:0000313" key="7">
    <source>
        <dbReference type="WBParaSite" id="nRc.2.0.1.t32879-RA"/>
    </source>
</evidence>
<name>A0A915K2F6_ROMCU</name>
<dbReference type="InterPro" id="IPR001212">
    <property type="entry name" value="Somatomedin_B_dom"/>
</dbReference>
<dbReference type="InterPro" id="IPR056801">
    <property type="entry name" value="SBSPON_C"/>
</dbReference>
<dbReference type="SMART" id="SM00209">
    <property type="entry name" value="TSP1"/>
    <property type="match status" value="1"/>
</dbReference>
<keyword evidence="1 4" id="KW-0732">Signal</keyword>
<keyword evidence="2" id="KW-1015">Disulfide bond</keyword>
<dbReference type="AlphaFoldDB" id="A0A915K2F6"/>
<dbReference type="PROSITE" id="PS00524">
    <property type="entry name" value="SMB_1"/>
    <property type="match status" value="1"/>
</dbReference>
<sequence length="878" mass="100368">MRFSFYFLIFIIKSHGQPFEPLNFQYDSFDKSKIWISSSLPRIKRIEYKILNGGKSQQWSELKFSDITVGVRWIRPGSFCDRIQLKTILDNELEIVQDLRNEMVEFQPNFAPKLVNLNYDAQSNLIQAKIFYEKRIRNLPFTFGPSIFAKPLLKMDLCSKIFRHIPPPPFIDPQDQSTVIFSPQYALSNCSFSFGLEIRVIMEREKCIATLTTRKSEDLRIELSCLTVRSISCGEVTIQQSHCLAYCDPVEFDASISYSNKKYLIEWKFPYYIAQNTKLYKIRCTEANFTDWNTVIRQNNSFDAETNAPNVAVSTMGYANFYMQICAVLGKCNAIDWRNVAKFKLESFNIKHRMAKAQLKTPLALKDNGSSMTTFKSFLCLSITIYLHIDYANCGCLSRKLCCKNRNASCSATEIIAMYGAKNVASTLSPTVTVAETSITNVVVDTTTKTLNVFTIANHKNLSENVQRYQNLFFDLSLIKNRSEMVDDYRMEPVGYEDLDYGSGFEPGSANDDLNYTINNPMSTDQISIDVENDSRYKFIEVFSPADRNHKRRHVTDMQTFYNGGAKEISYLIVGEKTTESMTMQADQSQIFPTVDANVILEKHCYCDEDCLFLHDCCADYTEACPAIDCAVSAWSEWSECSGHSTDPICGPGISFRERRVNKDSENGGVQCPILKEEKACYNANPSLECGVKASELALLLPYAYNEARKPIYKTNMYYDITLEPYVKPSDPSLSYCSIFQITWQSANCTEDKHLTGISQNFRVGEQICVQCEPTASKSAKDHIHYYSISYNKRQTLTEEESAGYLGERLGDEISNQKPRCTGDGAEDVETWFSLINRWVDSTNSYKNNCFGRWKLIEQEKTCKCDKNYANLEKFIFV</sequence>
<feature type="chain" id="PRO_5038055869" evidence="4">
    <location>
        <begin position="17"/>
        <end position="878"/>
    </location>
</feature>
<protein>
    <submittedName>
        <fullName evidence="7">SMB domain-containing protein</fullName>
    </submittedName>
</protein>
<evidence type="ECO:0000259" key="5">
    <source>
        <dbReference type="PROSITE" id="PS00524"/>
    </source>
</evidence>
<dbReference type="WBParaSite" id="nRc.2.0.1.t32879-RA">
    <property type="protein sequence ID" value="nRc.2.0.1.t32879-RA"/>
    <property type="gene ID" value="nRc.2.0.1.g32879"/>
</dbReference>
<evidence type="ECO:0000256" key="2">
    <source>
        <dbReference type="ARBA" id="ARBA00023157"/>
    </source>
</evidence>
<dbReference type="InterPro" id="IPR036383">
    <property type="entry name" value="TSP1_rpt_sf"/>
</dbReference>
<dbReference type="SUPFAM" id="SSF82895">
    <property type="entry name" value="TSP-1 type 1 repeat"/>
    <property type="match status" value="1"/>
</dbReference>
<accession>A0A915K2F6</accession>
<dbReference type="InterPro" id="IPR039942">
    <property type="entry name" value="SBSPO"/>
</dbReference>
<dbReference type="Proteomes" id="UP000887565">
    <property type="component" value="Unplaced"/>
</dbReference>
<feature type="signal peptide" evidence="4">
    <location>
        <begin position="1"/>
        <end position="16"/>
    </location>
</feature>
<organism evidence="6 7">
    <name type="scientific">Romanomermis culicivorax</name>
    <name type="common">Nematode worm</name>
    <dbReference type="NCBI Taxonomy" id="13658"/>
    <lineage>
        <taxon>Eukaryota</taxon>
        <taxon>Metazoa</taxon>
        <taxon>Ecdysozoa</taxon>
        <taxon>Nematoda</taxon>
        <taxon>Enoplea</taxon>
        <taxon>Dorylaimia</taxon>
        <taxon>Mermithida</taxon>
        <taxon>Mermithoidea</taxon>
        <taxon>Mermithidae</taxon>
        <taxon>Romanomermis</taxon>
    </lineage>
</organism>
<dbReference type="PANTHER" id="PTHR20920">
    <property type="entry name" value="RPE-SPONDIN"/>
    <property type="match status" value="1"/>
</dbReference>
<evidence type="ECO:0000256" key="4">
    <source>
        <dbReference type="SAM" id="SignalP"/>
    </source>
</evidence>
<dbReference type="Pfam" id="PF01033">
    <property type="entry name" value="Somatomedin_B"/>
    <property type="match status" value="1"/>
</dbReference>
<dbReference type="PANTHER" id="PTHR20920:SF5">
    <property type="entry name" value="SMB DOMAIN-CONTAINING PROTEIN"/>
    <property type="match status" value="1"/>
</dbReference>
<feature type="domain" description="SMB" evidence="5">
    <location>
        <begin position="605"/>
        <end position="625"/>
    </location>
</feature>
<evidence type="ECO:0000256" key="1">
    <source>
        <dbReference type="ARBA" id="ARBA00022729"/>
    </source>
</evidence>
<dbReference type="PROSITE" id="PS50092">
    <property type="entry name" value="TSP1"/>
    <property type="match status" value="1"/>
</dbReference>
<proteinExistence type="predicted"/>
<evidence type="ECO:0000256" key="3">
    <source>
        <dbReference type="ARBA" id="ARBA00023180"/>
    </source>
</evidence>
<dbReference type="InterPro" id="IPR036024">
    <property type="entry name" value="Somatomedin_B-like_dom_sf"/>
</dbReference>
<dbReference type="InterPro" id="IPR000884">
    <property type="entry name" value="TSP1_rpt"/>
</dbReference>
<dbReference type="Pfam" id="PF25031">
    <property type="entry name" value="SBSPON_C"/>
    <property type="match status" value="1"/>
</dbReference>
<keyword evidence="3" id="KW-0325">Glycoprotein</keyword>
<reference evidence="7" key="1">
    <citation type="submission" date="2022-11" db="UniProtKB">
        <authorList>
            <consortium name="WormBaseParasite"/>
        </authorList>
    </citation>
    <scope>IDENTIFICATION</scope>
</reference>